<dbReference type="PIRSF" id="PIRSF001220">
    <property type="entry name" value="L-ASNase_gatD"/>
    <property type="match status" value="1"/>
</dbReference>
<dbReference type="AlphaFoldDB" id="A0A8J1XYJ2"/>
<feature type="domain" description="L-asparaginase N-terminal" evidence="1">
    <location>
        <begin position="5"/>
        <end position="148"/>
    </location>
</feature>
<dbReference type="SUPFAM" id="SSF53774">
    <property type="entry name" value="Glutaminase/Asparaginase"/>
    <property type="match status" value="1"/>
</dbReference>
<sequence length="167" mass="18258">MSDEVLVIQTGGTIDKDYPRATGGYAFEICDSAAKKILTRLPLSGNFQFKTICKKDSQEMTLDDRKQLVKVIEASPIQKILVTHGTDTLIDSASFVADNNKGKLIVFTGAKKPEIFKDSDAEFNIGVAVGALRCIEGTGVYVAMNGRVSPWDKVIRDIETGYFIAMT</sequence>
<protein>
    <recommendedName>
        <fullName evidence="1">L-asparaginase N-terminal domain-containing protein</fullName>
    </recommendedName>
</protein>
<evidence type="ECO:0000313" key="3">
    <source>
        <dbReference type="Proteomes" id="UP000749559"/>
    </source>
</evidence>
<dbReference type="OrthoDB" id="542841at2759"/>
<dbReference type="Gene3D" id="3.40.50.1170">
    <property type="entry name" value="L-asparaginase, N-terminal domain"/>
    <property type="match status" value="1"/>
</dbReference>
<dbReference type="PIRSF" id="PIRSF500176">
    <property type="entry name" value="L_ASNase"/>
    <property type="match status" value="1"/>
</dbReference>
<dbReference type="PRINTS" id="PR00139">
    <property type="entry name" value="ASNGLNASE"/>
</dbReference>
<gene>
    <name evidence="2" type="ORF">OFUS_LOCUS19105</name>
</gene>
<name>A0A8J1XYJ2_OWEFU</name>
<organism evidence="2 3">
    <name type="scientific">Owenia fusiformis</name>
    <name type="common">Polychaete worm</name>
    <dbReference type="NCBI Taxonomy" id="6347"/>
    <lineage>
        <taxon>Eukaryota</taxon>
        <taxon>Metazoa</taxon>
        <taxon>Spiralia</taxon>
        <taxon>Lophotrochozoa</taxon>
        <taxon>Annelida</taxon>
        <taxon>Polychaeta</taxon>
        <taxon>Sedentaria</taxon>
        <taxon>Canalipalpata</taxon>
        <taxon>Sabellida</taxon>
        <taxon>Oweniida</taxon>
        <taxon>Oweniidae</taxon>
        <taxon>Owenia</taxon>
    </lineage>
</organism>
<proteinExistence type="predicted"/>
<dbReference type="InterPro" id="IPR006034">
    <property type="entry name" value="Asparaginase/glutaminase-like"/>
</dbReference>
<comment type="caution">
    <text evidence="2">The sequence shown here is derived from an EMBL/GenBank/DDBJ whole genome shotgun (WGS) entry which is preliminary data.</text>
</comment>
<reference evidence="2" key="1">
    <citation type="submission" date="2022-03" db="EMBL/GenBank/DDBJ databases">
        <authorList>
            <person name="Martin C."/>
        </authorList>
    </citation>
    <scope>NUCLEOTIDE SEQUENCE</scope>
</reference>
<evidence type="ECO:0000313" key="2">
    <source>
        <dbReference type="EMBL" id="CAH1794406.1"/>
    </source>
</evidence>
<dbReference type="InterPro" id="IPR027474">
    <property type="entry name" value="L-asparaginase_N"/>
</dbReference>
<keyword evidence="3" id="KW-1185">Reference proteome</keyword>
<dbReference type="InterPro" id="IPR037152">
    <property type="entry name" value="L-asparaginase_N_sf"/>
</dbReference>
<dbReference type="InterPro" id="IPR036152">
    <property type="entry name" value="Asp/glu_Ase-like_sf"/>
</dbReference>
<dbReference type="Proteomes" id="UP000749559">
    <property type="component" value="Unassembled WGS sequence"/>
</dbReference>
<evidence type="ECO:0000259" key="1">
    <source>
        <dbReference type="Pfam" id="PF00710"/>
    </source>
</evidence>
<accession>A0A8J1XYJ2</accession>
<dbReference type="Pfam" id="PF00710">
    <property type="entry name" value="Asparaginase"/>
    <property type="match status" value="1"/>
</dbReference>
<dbReference type="EMBL" id="CAIIXF020000009">
    <property type="protein sequence ID" value="CAH1794406.1"/>
    <property type="molecule type" value="Genomic_DNA"/>
</dbReference>